<feature type="transmembrane region" description="Helical" evidence="2">
    <location>
        <begin position="198"/>
        <end position="218"/>
    </location>
</feature>
<evidence type="ECO:0000256" key="2">
    <source>
        <dbReference type="SAM" id="Phobius"/>
    </source>
</evidence>
<feature type="compositionally biased region" description="Basic and acidic residues" evidence="1">
    <location>
        <begin position="115"/>
        <end position="136"/>
    </location>
</feature>
<evidence type="ECO:0000256" key="1">
    <source>
        <dbReference type="SAM" id="MobiDB-lite"/>
    </source>
</evidence>
<sequence>MAAFLLSRRFTSTNKLINPCSSSFLLQNPNNPFSLTSTSRSFSTFSEPKPSKNPILNLYQFLLSPKQNLINLPKYYSTNPTSPISQTIEKPQSPKPNFEQNPDLKPLSSSTDSNPDVKPESETSNKETPEFRHQEIVGPTVERDVSALANEMRQVAEGLMKTIFNLSKAVAVLGLVQLSLGAWISYTTKASPLSEVSIQSFAAFAFPFSLAFLLRQLLKPMGFFRKMEEIGRLQILTLSLQIAKCLNTFFVRVHGVSIACAVGMSVGLLFIMFPK</sequence>
<keyword evidence="2" id="KW-0472">Membrane</keyword>
<feature type="transmembrane region" description="Helical" evidence="2">
    <location>
        <begin position="256"/>
        <end position="273"/>
    </location>
</feature>
<feature type="transmembrane region" description="Helical" evidence="2">
    <location>
        <begin position="169"/>
        <end position="186"/>
    </location>
</feature>
<dbReference type="EMBL" id="JABWDY010021489">
    <property type="protein sequence ID" value="KAF5192346.1"/>
    <property type="molecule type" value="Genomic_DNA"/>
</dbReference>
<dbReference type="PANTHER" id="PTHR37222">
    <property type="entry name" value="OS02G0718000 PROTEIN"/>
    <property type="match status" value="1"/>
</dbReference>
<evidence type="ECO:0000313" key="4">
    <source>
        <dbReference type="Proteomes" id="UP000554482"/>
    </source>
</evidence>
<feature type="compositionally biased region" description="Polar residues" evidence="1">
    <location>
        <begin position="81"/>
        <end position="90"/>
    </location>
</feature>
<protein>
    <submittedName>
        <fullName evidence="3">Class e basic helix-loop-helix protein</fullName>
    </submittedName>
</protein>
<gene>
    <name evidence="3" type="ORF">FRX31_018064</name>
</gene>
<dbReference type="OrthoDB" id="1908269at2759"/>
<dbReference type="AlphaFoldDB" id="A0A7J6W4P0"/>
<organism evidence="3 4">
    <name type="scientific">Thalictrum thalictroides</name>
    <name type="common">Rue-anemone</name>
    <name type="synonym">Anemone thalictroides</name>
    <dbReference type="NCBI Taxonomy" id="46969"/>
    <lineage>
        <taxon>Eukaryota</taxon>
        <taxon>Viridiplantae</taxon>
        <taxon>Streptophyta</taxon>
        <taxon>Embryophyta</taxon>
        <taxon>Tracheophyta</taxon>
        <taxon>Spermatophyta</taxon>
        <taxon>Magnoliopsida</taxon>
        <taxon>Ranunculales</taxon>
        <taxon>Ranunculaceae</taxon>
        <taxon>Thalictroideae</taxon>
        <taxon>Thalictrum</taxon>
    </lineage>
</organism>
<proteinExistence type="predicted"/>
<keyword evidence="2" id="KW-1133">Transmembrane helix</keyword>
<accession>A0A7J6W4P0</accession>
<comment type="caution">
    <text evidence="3">The sequence shown here is derived from an EMBL/GenBank/DDBJ whole genome shotgun (WGS) entry which is preliminary data.</text>
</comment>
<reference evidence="3 4" key="1">
    <citation type="submission" date="2020-06" db="EMBL/GenBank/DDBJ databases">
        <title>Transcriptomic and genomic resources for Thalictrum thalictroides and T. hernandezii: Facilitating candidate gene discovery in an emerging model plant lineage.</title>
        <authorList>
            <person name="Arias T."/>
            <person name="Riano-Pachon D.M."/>
            <person name="Di Stilio V.S."/>
        </authorList>
    </citation>
    <scope>NUCLEOTIDE SEQUENCE [LARGE SCALE GENOMIC DNA]</scope>
    <source>
        <strain evidence="4">cv. WT478/WT964</strain>
        <tissue evidence="3">Leaves</tissue>
    </source>
</reference>
<name>A0A7J6W4P0_THATH</name>
<feature type="region of interest" description="Disordered" evidence="1">
    <location>
        <begin position="81"/>
        <end position="136"/>
    </location>
</feature>
<evidence type="ECO:0000313" key="3">
    <source>
        <dbReference type="EMBL" id="KAF5192346.1"/>
    </source>
</evidence>
<dbReference type="Proteomes" id="UP000554482">
    <property type="component" value="Unassembled WGS sequence"/>
</dbReference>
<keyword evidence="2" id="KW-0812">Transmembrane</keyword>
<dbReference type="PANTHER" id="PTHR37222:SF1">
    <property type="entry name" value="OS02G0718000 PROTEIN"/>
    <property type="match status" value="1"/>
</dbReference>
<keyword evidence="4" id="KW-1185">Reference proteome</keyword>